<dbReference type="NCBIfam" id="TIGR02971">
    <property type="entry name" value="heterocyst_DevB"/>
    <property type="match status" value="1"/>
</dbReference>
<dbReference type="GO" id="GO:0015562">
    <property type="term" value="F:efflux transmembrane transporter activity"/>
    <property type="evidence" value="ECO:0007669"/>
    <property type="project" value="TreeGrafter"/>
</dbReference>
<evidence type="ECO:0000256" key="1">
    <source>
        <dbReference type="SAM" id="Coils"/>
    </source>
</evidence>
<dbReference type="STRING" id="292563.Cyast_2657"/>
<dbReference type="Gene3D" id="1.10.287.470">
    <property type="entry name" value="Helix hairpin bin"/>
    <property type="match status" value="2"/>
</dbReference>
<protein>
    <submittedName>
        <fullName evidence="3">ABC exporter membrane fusion protein, DevB family</fullName>
    </submittedName>
</protein>
<accession>K9YQD2</accession>
<dbReference type="Gene3D" id="2.40.50.100">
    <property type="match status" value="1"/>
</dbReference>
<dbReference type="GO" id="GO:1990281">
    <property type="term" value="C:efflux pump complex"/>
    <property type="evidence" value="ECO:0007669"/>
    <property type="project" value="TreeGrafter"/>
</dbReference>
<dbReference type="Gene3D" id="2.40.30.170">
    <property type="match status" value="1"/>
</dbReference>
<evidence type="ECO:0000313" key="4">
    <source>
        <dbReference type="Proteomes" id="UP000010483"/>
    </source>
</evidence>
<dbReference type="HOGENOM" id="CLU_031364_1_0_3"/>
<dbReference type="PANTHER" id="PTHR30469:SF15">
    <property type="entry name" value="HLYD FAMILY OF SECRETION PROTEINS"/>
    <property type="match status" value="1"/>
</dbReference>
<dbReference type="eggNOG" id="COG0845">
    <property type="taxonomic scope" value="Bacteria"/>
</dbReference>
<evidence type="ECO:0000256" key="2">
    <source>
        <dbReference type="SAM" id="Phobius"/>
    </source>
</evidence>
<sequence>MSDRTSVFADSGKRWIIISATLGIITLIGSTIYVIQRTNSPGQSESPPPSVATIEAVSALGRIEPQGEVLRVAASPTMAGAKVRSLLVSQGDFVSQGEIIATTTDYDTKQAELERARRDLEVAQANLDIVRAGAKEGEINAQRATIERLQAQIATQREVDNARLSRLRAQITSERIERQATVDRLKAELENAENELRRYRDLVADGVVSQSEFESRELTFRTAQRRYQESEATYQKTVNTLNAEIAEVEALAGQNIRTLTKQINEAQARLAEIAEVRGVDVAASEAEVRRAMATVNQAEIEFELTQIKAPINGQIIEIKAHEGENIDNAEGVVELANTDQMLVVAEVYESDIARVQLGQESIIESENNTFTDSIRGNVIQISSKIGKKDVLETDPAASVDARVVEVKIAINPEYNDVVNSLIYSQVLVQILL</sequence>
<proteinExistence type="predicted"/>
<keyword evidence="4" id="KW-1185">Reference proteome</keyword>
<keyword evidence="2" id="KW-0472">Membrane</keyword>
<keyword evidence="2" id="KW-0812">Transmembrane</keyword>
<dbReference type="AlphaFoldDB" id="K9YQD2"/>
<dbReference type="Proteomes" id="UP000010483">
    <property type="component" value="Chromosome"/>
</dbReference>
<evidence type="ECO:0000313" key="3">
    <source>
        <dbReference type="EMBL" id="AFZ48600.1"/>
    </source>
</evidence>
<organism evidence="3 4">
    <name type="scientific">Cyanobacterium stanieri (strain ATCC 29140 / PCC 7202)</name>
    <dbReference type="NCBI Taxonomy" id="292563"/>
    <lineage>
        <taxon>Bacteria</taxon>
        <taxon>Bacillati</taxon>
        <taxon>Cyanobacteriota</taxon>
        <taxon>Cyanophyceae</taxon>
        <taxon>Oscillatoriophycideae</taxon>
        <taxon>Chroococcales</taxon>
        <taxon>Geminocystaceae</taxon>
        <taxon>Cyanobacterium</taxon>
    </lineage>
</organism>
<dbReference type="SUPFAM" id="SSF111369">
    <property type="entry name" value="HlyD-like secretion proteins"/>
    <property type="match status" value="2"/>
</dbReference>
<feature type="transmembrane region" description="Helical" evidence="2">
    <location>
        <begin position="15"/>
        <end position="35"/>
    </location>
</feature>
<dbReference type="InterPro" id="IPR014315">
    <property type="entry name" value="ABC_heterocyst_DevB"/>
</dbReference>
<reference evidence="4" key="1">
    <citation type="journal article" date="2013" name="Proc. Natl. Acad. Sci. U.S.A.">
        <title>Improving the coverage of the cyanobacterial phylum using diversity-driven genome sequencing.</title>
        <authorList>
            <person name="Shih P.M."/>
            <person name="Wu D."/>
            <person name="Latifi A."/>
            <person name="Axen S.D."/>
            <person name="Fewer D.P."/>
            <person name="Talla E."/>
            <person name="Calteau A."/>
            <person name="Cai F."/>
            <person name="Tandeau de Marsac N."/>
            <person name="Rippka R."/>
            <person name="Herdman M."/>
            <person name="Sivonen K."/>
            <person name="Coursin T."/>
            <person name="Laurent T."/>
            <person name="Goodwin L."/>
            <person name="Nolan M."/>
            <person name="Davenport K.W."/>
            <person name="Han C.S."/>
            <person name="Rubin E.M."/>
            <person name="Eisen J.A."/>
            <person name="Woyke T."/>
            <person name="Gugger M."/>
            <person name="Kerfeld C.A."/>
        </authorList>
    </citation>
    <scope>NUCLEOTIDE SEQUENCE [LARGE SCALE GENOMIC DNA]</scope>
    <source>
        <strain evidence="4">ATCC 29140 / PCC 7202</strain>
    </source>
</reference>
<keyword evidence="1" id="KW-0175">Coiled coil</keyword>
<gene>
    <name evidence="3" type="ordered locus">Cyast_2657</name>
</gene>
<dbReference type="PATRIC" id="fig|292563.3.peg.2776"/>
<keyword evidence="2" id="KW-1133">Transmembrane helix</keyword>
<dbReference type="KEGG" id="csn:Cyast_2657"/>
<feature type="coiled-coil region" evidence="1">
    <location>
        <begin position="256"/>
        <end position="301"/>
    </location>
</feature>
<name>K9YQD2_CYASC</name>
<feature type="coiled-coil region" evidence="1">
    <location>
        <begin position="106"/>
        <end position="202"/>
    </location>
</feature>
<dbReference type="BioCyc" id="CSTA292563:G1353-2662-MONOMER"/>
<dbReference type="PANTHER" id="PTHR30469">
    <property type="entry name" value="MULTIDRUG RESISTANCE PROTEIN MDTA"/>
    <property type="match status" value="1"/>
</dbReference>
<dbReference type="EMBL" id="CP003940">
    <property type="protein sequence ID" value="AFZ48600.1"/>
    <property type="molecule type" value="Genomic_DNA"/>
</dbReference>